<evidence type="ECO:0000313" key="1">
    <source>
        <dbReference type="EMBL" id="KAJ7644727.1"/>
    </source>
</evidence>
<evidence type="ECO:0000313" key="2">
    <source>
        <dbReference type="Proteomes" id="UP001221142"/>
    </source>
</evidence>
<organism evidence="1 2">
    <name type="scientific">Roridomyces roridus</name>
    <dbReference type="NCBI Taxonomy" id="1738132"/>
    <lineage>
        <taxon>Eukaryota</taxon>
        <taxon>Fungi</taxon>
        <taxon>Dikarya</taxon>
        <taxon>Basidiomycota</taxon>
        <taxon>Agaricomycotina</taxon>
        <taxon>Agaricomycetes</taxon>
        <taxon>Agaricomycetidae</taxon>
        <taxon>Agaricales</taxon>
        <taxon>Marasmiineae</taxon>
        <taxon>Mycenaceae</taxon>
        <taxon>Roridomyces</taxon>
    </lineage>
</organism>
<dbReference type="EMBL" id="JARKIF010000003">
    <property type="protein sequence ID" value="KAJ7644727.1"/>
    <property type="molecule type" value="Genomic_DNA"/>
</dbReference>
<reference evidence="1" key="1">
    <citation type="submission" date="2023-03" db="EMBL/GenBank/DDBJ databases">
        <title>Massive genome expansion in bonnet fungi (Mycena s.s.) driven by repeated elements and novel gene families across ecological guilds.</title>
        <authorList>
            <consortium name="Lawrence Berkeley National Laboratory"/>
            <person name="Harder C.B."/>
            <person name="Miyauchi S."/>
            <person name="Viragh M."/>
            <person name="Kuo A."/>
            <person name="Thoen E."/>
            <person name="Andreopoulos B."/>
            <person name="Lu D."/>
            <person name="Skrede I."/>
            <person name="Drula E."/>
            <person name="Henrissat B."/>
            <person name="Morin E."/>
            <person name="Kohler A."/>
            <person name="Barry K."/>
            <person name="LaButti K."/>
            <person name="Morin E."/>
            <person name="Salamov A."/>
            <person name="Lipzen A."/>
            <person name="Mereny Z."/>
            <person name="Hegedus B."/>
            <person name="Baldrian P."/>
            <person name="Stursova M."/>
            <person name="Weitz H."/>
            <person name="Taylor A."/>
            <person name="Grigoriev I.V."/>
            <person name="Nagy L.G."/>
            <person name="Martin F."/>
            <person name="Kauserud H."/>
        </authorList>
    </citation>
    <scope>NUCLEOTIDE SEQUENCE</scope>
    <source>
        <strain evidence="1">9284</strain>
    </source>
</reference>
<name>A0AAD7CC30_9AGAR</name>
<proteinExistence type="predicted"/>
<dbReference type="Proteomes" id="UP001221142">
    <property type="component" value="Unassembled WGS sequence"/>
</dbReference>
<accession>A0AAD7CC30</accession>
<comment type="caution">
    <text evidence="1">The sequence shown here is derived from an EMBL/GenBank/DDBJ whole genome shotgun (WGS) entry which is preliminary data.</text>
</comment>
<keyword evidence="2" id="KW-1185">Reference proteome</keyword>
<gene>
    <name evidence="1" type="ORF">FB45DRAFT_898539</name>
</gene>
<dbReference type="AlphaFoldDB" id="A0AAD7CC30"/>
<protein>
    <submittedName>
        <fullName evidence="1">Uncharacterized protein</fullName>
    </submittedName>
</protein>
<sequence length="322" mass="35048">MTKLISDGNLRGVMETADSVEWVDSILLKLCSMLWQSQPNHPTLAPSYPTAIAEYPGEPVLCSLWKVLALSGRLYQKKDYEPVLDAVENSGWASSAITMSVGFSVIALLKGQILEALNNQYYDPHVRITSRLLPAESAIQAINMDNNAIIAEALVAHLGAFLAEVPLISLPYRPAETIKFIGNRIFICAASWVPSGANCAGVHKQHQNRLADGLARICDASATYGELLDAVLASPMFDLCAGTRETAAYTYTEPVDRPSFAWLDDQAAREKIRNTLTAYADHLVSLTDDSPSLPRVRAILAGLESLHASTSDQEISENIFDA</sequence>